<dbReference type="GO" id="GO:0048038">
    <property type="term" value="F:quinone binding"/>
    <property type="evidence" value="ECO:0007669"/>
    <property type="project" value="TreeGrafter"/>
</dbReference>
<dbReference type="AlphaFoldDB" id="A0A9D2FWN0"/>
<evidence type="ECO:0000313" key="4">
    <source>
        <dbReference type="Proteomes" id="UP000824058"/>
    </source>
</evidence>
<dbReference type="Proteomes" id="UP000824058">
    <property type="component" value="Unassembled WGS sequence"/>
</dbReference>
<proteinExistence type="inferred from homology"/>
<dbReference type="GO" id="GO:0016616">
    <property type="term" value="F:oxidoreductase activity, acting on the CH-OH group of donors, NAD or NADP as acceptor"/>
    <property type="evidence" value="ECO:0007669"/>
    <property type="project" value="TreeGrafter"/>
</dbReference>
<comment type="similarity">
    <text evidence="1">Belongs to the short-chain dehydrogenases/reductases (SDR) family.</text>
</comment>
<evidence type="ECO:0000256" key="1">
    <source>
        <dbReference type="ARBA" id="ARBA00006484"/>
    </source>
</evidence>
<gene>
    <name evidence="3" type="ORF">H9965_06450</name>
</gene>
<dbReference type="PANTHER" id="PTHR42760:SF133">
    <property type="entry name" value="3-OXOACYL-[ACYL-CARRIER-PROTEIN] REDUCTASE"/>
    <property type="match status" value="1"/>
</dbReference>
<dbReference type="EMBL" id="DXBD01000046">
    <property type="protein sequence ID" value="HIZ68071.1"/>
    <property type="molecule type" value="Genomic_DNA"/>
</dbReference>
<evidence type="ECO:0000256" key="2">
    <source>
        <dbReference type="ARBA" id="ARBA00023002"/>
    </source>
</evidence>
<dbReference type="CDD" id="cd05233">
    <property type="entry name" value="SDR_c"/>
    <property type="match status" value="1"/>
</dbReference>
<name>A0A9D2FWN0_9STRE</name>
<dbReference type="InterPro" id="IPR002347">
    <property type="entry name" value="SDR_fam"/>
</dbReference>
<organism evidence="3 4">
    <name type="scientific">Candidatus Streptococcus faecavium</name>
    <dbReference type="NCBI Taxonomy" id="2838763"/>
    <lineage>
        <taxon>Bacteria</taxon>
        <taxon>Bacillati</taxon>
        <taxon>Bacillota</taxon>
        <taxon>Bacilli</taxon>
        <taxon>Lactobacillales</taxon>
        <taxon>Streptococcaceae</taxon>
        <taxon>Streptococcus</taxon>
    </lineage>
</organism>
<protein>
    <submittedName>
        <fullName evidence="3">SDR family oxidoreductase</fullName>
    </submittedName>
</protein>
<reference evidence="3" key="2">
    <citation type="submission" date="2021-04" db="EMBL/GenBank/DDBJ databases">
        <authorList>
            <person name="Gilroy R."/>
        </authorList>
    </citation>
    <scope>NUCLEOTIDE SEQUENCE</scope>
    <source>
        <strain evidence="3">ChiBcolR9-63</strain>
    </source>
</reference>
<dbReference type="PANTHER" id="PTHR42760">
    <property type="entry name" value="SHORT-CHAIN DEHYDROGENASES/REDUCTASES FAMILY MEMBER"/>
    <property type="match status" value="1"/>
</dbReference>
<dbReference type="SUPFAM" id="SSF51735">
    <property type="entry name" value="NAD(P)-binding Rossmann-fold domains"/>
    <property type="match status" value="1"/>
</dbReference>
<dbReference type="InterPro" id="IPR036291">
    <property type="entry name" value="NAD(P)-bd_dom_sf"/>
</dbReference>
<accession>A0A9D2FWN0</accession>
<reference evidence="3" key="1">
    <citation type="journal article" date="2021" name="PeerJ">
        <title>Extensive microbial diversity within the chicken gut microbiome revealed by metagenomics and culture.</title>
        <authorList>
            <person name="Gilroy R."/>
            <person name="Ravi A."/>
            <person name="Getino M."/>
            <person name="Pursley I."/>
            <person name="Horton D.L."/>
            <person name="Alikhan N.F."/>
            <person name="Baker D."/>
            <person name="Gharbi K."/>
            <person name="Hall N."/>
            <person name="Watson M."/>
            <person name="Adriaenssens E.M."/>
            <person name="Foster-Nyarko E."/>
            <person name="Jarju S."/>
            <person name="Secka A."/>
            <person name="Antonio M."/>
            <person name="Oren A."/>
            <person name="Chaudhuri R.R."/>
            <person name="La Ragione R."/>
            <person name="Hildebrand F."/>
            <person name="Pallen M.J."/>
        </authorList>
    </citation>
    <scope>NUCLEOTIDE SEQUENCE</scope>
    <source>
        <strain evidence="3">ChiBcolR9-63</strain>
    </source>
</reference>
<dbReference type="PRINTS" id="PR00081">
    <property type="entry name" value="GDHRDH"/>
</dbReference>
<dbReference type="Gene3D" id="3.40.50.720">
    <property type="entry name" value="NAD(P)-binding Rossmann-like Domain"/>
    <property type="match status" value="1"/>
</dbReference>
<evidence type="ECO:0000313" key="3">
    <source>
        <dbReference type="EMBL" id="HIZ68071.1"/>
    </source>
</evidence>
<dbReference type="GO" id="GO:0006633">
    <property type="term" value="P:fatty acid biosynthetic process"/>
    <property type="evidence" value="ECO:0007669"/>
    <property type="project" value="TreeGrafter"/>
</dbReference>
<sequence length="278" mass="30358">MGVKSVIKRIIQSTKEKEVVPIPQEVDINQSLDGKVAVIIGGSGGIGLSIAKNLNKNGCKIILCGTNAEKLEKSLEGFSNPSYVFPMVFNIANTETIEENVKKTFSIFRKVDILINSAGVHTENVDFFTMTPDEFDRVMNINIKGVYFVCREFAKEMKQRPSRSKRHMLLVSSSRGAEPAWSPYGLSKWSLNGLTQGLAQLLLPDGIIVNSIAPGSTATDLIGVKEGDNIFSWENGNKRVVMPDEVSNVARLLVSSSGDMIVGQTIYVSGGRGVFDIR</sequence>
<comment type="caution">
    <text evidence="3">The sequence shown here is derived from an EMBL/GenBank/DDBJ whole genome shotgun (WGS) entry which is preliminary data.</text>
</comment>
<dbReference type="Pfam" id="PF00106">
    <property type="entry name" value="adh_short"/>
    <property type="match status" value="1"/>
</dbReference>
<keyword evidence="2" id="KW-0560">Oxidoreductase</keyword>